<evidence type="ECO:0000256" key="1">
    <source>
        <dbReference type="SAM" id="MobiDB-lite"/>
    </source>
</evidence>
<organism evidence="2 3">
    <name type="scientific">Armillaria borealis</name>
    <dbReference type="NCBI Taxonomy" id="47425"/>
    <lineage>
        <taxon>Eukaryota</taxon>
        <taxon>Fungi</taxon>
        <taxon>Dikarya</taxon>
        <taxon>Basidiomycota</taxon>
        <taxon>Agaricomycotina</taxon>
        <taxon>Agaricomycetes</taxon>
        <taxon>Agaricomycetidae</taxon>
        <taxon>Agaricales</taxon>
        <taxon>Marasmiineae</taxon>
        <taxon>Physalacriaceae</taxon>
        <taxon>Armillaria</taxon>
    </lineage>
</organism>
<feature type="compositionally biased region" description="Acidic residues" evidence="1">
    <location>
        <begin position="104"/>
        <end position="119"/>
    </location>
</feature>
<dbReference type="AlphaFoldDB" id="A0AA39IYY1"/>
<sequence>MPYISQIKARANNTTKPSMKSTRPAVKPVSKTGSKPVTQPEDPGSRKRRLQVISDGDSSDAESQDGPQRSHTSKWSSEKLQQQGKKKKMRTQTPPPPPPPIVSDSDEVEEDNTEEDMDMDMGSGDEVGSMAGGRGRKTRHGEEAQITSDNGEAPAKCKENLEECIKILTDAHKWGKLMLHAINLWVEPENVLLEGIEGLVDPESISQNDLNLNTYDTLTAMWSIDLSNDLEYFVDANDSVSKISIALHKGFKLARQEDTHKIRDSILKIIVKDPRKESLPLPIPMIKSAQGFNYSETACLLCPQVYLETFNTDGEWCQQLCEGKVKISHWELPSFLFDQLKASPEEDLAGSMWGYVLVRMVKHLLTSDGIPGKSKGPTHPSIVKIYKINKITGHIIVYGACQARYTLSSVDGWTCCDGKFDLQKFYEVIVDMYEDFPEDPWAVESLAWWNKEIFGNSVMSLDFHGNGNTNSGMRLGN</sequence>
<feature type="region of interest" description="Disordered" evidence="1">
    <location>
        <begin position="1"/>
        <end position="145"/>
    </location>
</feature>
<feature type="compositionally biased region" description="Polar residues" evidence="1">
    <location>
        <begin position="11"/>
        <end position="21"/>
    </location>
</feature>
<accession>A0AA39IYY1</accession>
<evidence type="ECO:0000313" key="3">
    <source>
        <dbReference type="Proteomes" id="UP001175226"/>
    </source>
</evidence>
<gene>
    <name evidence="2" type="ORF">EV421DRAFT_1910364</name>
</gene>
<protein>
    <submittedName>
        <fullName evidence="2">Uncharacterized protein</fullName>
    </submittedName>
</protein>
<reference evidence="2" key="1">
    <citation type="submission" date="2023-06" db="EMBL/GenBank/DDBJ databases">
        <authorList>
            <consortium name="Lawrence Berkeley National Laboratory"/>
            <person name="Ahrendt S."/>
            <person name="Sahu N."/>
            <person name="Indic B."/>
            <person name="Wong-Bajracharya J."/>
            <person name="Merenyi Z."/>
            <person name="Ke H.-M."/>
            <person name="Monk M."/>
            <person name="Kocsube S."/>
            <person name="Drula E."/>
            <person name="Lipzen A."/>
            <person name="Balint B."/>
            <person name="Henrissat B."/>
            <person name="Andreopoulos B."/>
            <person name="Martin F.M."/>
            <person name="Harder C.B."/>
            <person name="Rigling D."/>
            <person name="Ford K.L."/>
            <person name="Foster G.D."/>
            <person name="Pangilinan J."/>
            <person name="Papanicolaou A."/>
            <person name="Barry K."/>
            <person name="LaButti K."/>
            <person name="Viragh M."/>
            <person name="Koriabine M."/>
            <person name="Yan M."/>
            <person name="Riley R."/>
            <person name="Champramary S."/>
            <person name="Plett K.L."/>
            <person name="Tsai I.J."/>
            <person name="Slot J."/>
            <person name="Sipos G."/>
            <person name="Plett J."/>
            <person name="Nagy L.G."/>
            <person name="Grigoriev I.V."/>
        </authorList>
    </citation>
    <scope>NUCLEOTIDE SEQUENCE</scope>
    <source>
        <strain evidence="2">FPL87.14</strain>
    </source>
</reference>
<comment type="caution">
    <text evidence="2">The sequence shown here is derived from an EMBL/GenBank/DDBJ whole genome shotgun (WGS) entry which is preliminary data.</text>
</comment>
<name>A0AA39IYY1_9AGAR</name>
<proteinExistence type="predicted"/>
<keyword evidence="3" id="KW-1185">Reference proteome</keyword>
<evidence type="ECO:0000313" key="2">
    <source>
        <dbReference type="EMBL" id="KAK0433072.1"/>
    </source>
</evidence>
<feature type="compositionally biased region" description="Polar residues" evidence="1">
    <location>
        <begin position="65"/>
        <end position="83"/>
    </location>
</feature>
<dbReference type="InterPro" id="IPR046521">
    <property type="entry name" value="DUF6698"/>
</dbReference>
<dbReference type="EMBL" id="JAUEPT010000085">
    <property type="protein sequence ID" value="KAK0433072.1"/>
    <property type="molecule type" value="Genomic_DNA"/>
</dbReference>
<dbReference type="Proteomes" id="UP001175226">
    <property type="component" value="Unassembled WGS sequence"/>
</dbReference>
<feature type="compositionally biased region" description="Low complexity" evidence="1">
    <location>
        <begin position="120"/>
        <end position="129"/>
    </location>
</feature>
<dbReference type="Pfam" id="PF20414">
    <property type="entry name" value="DUF6698"/>
    <property type="match status" value="1"/>
</dbReference>